<dbReference type="GO" id="GO:0043565">
    <property type="term" value="F:sequence-specific DNA binding"/>
    <property type="evidence" value="ECO:0007669"/>
    <property type="project" value="TreeGrafter"/>
</dbReference>
<keyword evidence="7" id="KW-1185">Reference proteome</keyword>
<dbReference type="InterPro" id="IPR005119">
    <property type="entry name" value="LysR_subst-bd"/>
</dbReference>
<dbReference type="InterPro" id="IPR036390">
    <property type="entry name" value="WH_DNA-bd_sf"/>
</dbReference>
<dbReference type="Gene3D" id="1.10.10.10">
    <property type="entry name" value="Winged helix-like DNA-binding domain superfamily/Winged helix DNA-binding domain"/>
    <property type="match status" value="1"/>
</dbReference>
<dbReference type="InterPro" id="IPR058163">
    <property type="entry name" value="LysR-type_TF_proteobact-type"/>
</dbReference>
<dbReference type="Pfam" id="PF00126">
    <property type="entry name" value="HTH_1"/>
    <property type="match status" value="1"/>
</dbReference>
<dbReference type="InterPro" id="IPR000847">
    <property type="entry name" value="LysR_HTH_N"/>
</dbReference>
<dbReference type="SUPFAM" id="SSF53850">
    <property type="entry name" value="Periplasmic binding protein-like II"/>
    <property type="match status" value="1"/>
</dbReference>
<accession>A0A840V8Y9</accession>
<dbReference type="Gene3D" id="3.40.190.290">
    <property type="match status" value="1"/>
</dbReference>
<dbReference type="PANTHER" id="PTHR30537">
    <property type="entry name" value="HTH-TYPE TRANSCRIPTIONAL REGULATOR"/>
    <property type="match status" value="1"/>
</dbReference>
<organism evidence="6 7">
    <name type="scientific">Acidocella aromatica</name>
    <dbReference type="NCBI Taxonomy" id="1303579"/>
    <lineage>
        <taxon>Bacteria</taxon>
        <taxon>Pseudomonadati</taxon>
        <taxon>Pseudomonadota</taxon>
        <taxon>Alphaproteobacteria</taxon>
        <taxon>Acetobacterales</taxon>
        <taxon>Acidocellaceae</taxon>
        <taxon>Acidocella</taxon>
    </lineage>
</organism>
<keyword evidence="4" id="KW-0804">Transcription</keyword>
<proteinExistence type="inferred from homology"/>
<comment type="similarity">
    <text evidence="1">Belongs to the LysR transcriptional regulatory family.</text>
</comment>
<comment type="caution">
    <text evidence="6">The sequence shown here is derived from an EMBL/GenBank/DDBJ whole genome shotgun (WGS) entry which is preliminary data.</text>
</comment>
<dbReference type="PROSITE" id="PS50931">
    <property type="entry name" value="HTH_LYSR"/>
    <property type="match status" value="1"/>
</dbReference>
<dbReference type="PANTHER" id="PTHR30537:SF5">
    <property type="entry name" value="HTH-TYPE TRANSCRIPTIONAL ACTIVATOR TTDR-RELATED"/>
    <property type="match status" value="1"/>
</dbReference>
<dbReference type="FunFam" id="1.10.10.10:FF:000001">
    <property type="entry name" value="LysR family transcriptional regulator"/>
    <property type="match status" value="1"/>
</dbReference>
<evidence type="ECO:0000256" key="2">
    <source>
        <dbReference type="ARBA" id="ARBA00023015"/>
    </source>
</evidence>
<dbReference type="Pfam" id="PF03466">
    <property type="entry name" value="LysR_substrate"/>
    <property type="match status" value="1"/>
</dbReference>
<dbReference type="GO" id="GO:0003700">
    <property type="term" value="F:DNA-binding transcription factor activity"/>
    <property type="evidence" value="ECO:0007669"/>
    <property type="project" value="InterPro"/>
</dbReference>
<dbReference type="Proteomes" id="UP000553706">
    <property type="component" value="Unassembled WGS sequence"/>
</dbReference>
<dbReference type="RefSeq" id="WP_183265160.1">
    <property type="nucleotide sequence ID" value="NZ_JACHFJ010000001.1"/>
</dbReference>
<evidence type="ECO:0000256" key="3">
    <source>
        <dbReference type="ARBA" id="ARBA00023125"/>
    </source>
</evidence>
<feature type="domain" description="HTH lysR-type" evidence="5">
    <location>
        <begin position="5"/>
        <end position="62"/>
    </location>
</feature>
<dbReference type="CDD" id="cd08422">
    <property type="entry name" value="PBP2_CrgA_like"/>
    <property type="match status" value="1"/>
</dbReference>
<keyword evidence="2" id="KW-0805">Transcription regulation</keyword>
<evidence type="ECO:0000313" key="6">
    <source>
        <dbReference type="EMBL" id="MBB5372173.1"/>
    </source>
</evidence>
<evidence type="ECO:0000256" key="4">
    <source>
        <dbReference type="ARBA" id="ARBA00023163"/>
    </source>
</evidence>
<dbReference type="SUPFAM" id="SSF46785">
    <property type="entry name" value="Winged helix' DNA-binding domain"/>
    <property type="match status" value="1"/>
</dbReference>
<evidence type="ECO:0000313" key="7">
    <source>
        <dbReference type="Proteomes" id="UP000553706"/>
    </source>
</evidence>
<dbReference type="PRINTS" id="PR00039">
    <property type="entry name" value="HTHLYSR"/>
</dbReference>
<keyword evidence="3 6" id="KW-0238">DNA-binding</keyword>
<protein>
    <submittedName>
        <fullName evidence="6">DNA-binding transcriptional LysR family regulator</fullName>
    </submittedName>
</protein>
<dbReference type="AlphaFoldDB" id="A0A840V8Y9"/>
<evidence type="ECO:0000259" key="5">
    <source>
        <dbReference type="PROSITE" id="PS50931"/>
    </source>
</evidence>
<name>A0A840V8Y9_9PROT</name>
<reference evidence="6 7" key="1">
    <citation type="submission" date="2020-08" db="EMBL/GenBank/DDBJ databases">
        <title>Genomic Encyclopedia of Type Strains, Phase IV (KMG-IV): sequencing the most valuable type-strain genomes for metagenomic binning, comparative biology and taxonomic classification.</title>
        <authorList>
            <person name="Goeker M."/>
        </authorList>
    </citation>
    <scope>NUCLEOTIDE SEQUENCE [LARGE SCALE GENOMIC DNA]</scope>
    <source>
        <strain evidence="6 7">DSM 27026</strain>
    </source>
</reference>
<evidence type="ECO:0000256" key="1">
    <source>
        <dbReference type="ARBA" id="ARBA00009437"/>
    </source>
</evidence>
<dbReference type="EMBL" id="JACHFJ010000001">
    <property type="protein sequence ID" value="MBB5372173.1"/>
    <property type="molecule type" value="Genomic_DNA"/>
</dbReference>
<sequence length="311" mass="34033">MMRLPDFEAWAVFAKVAETGSFVRAAEELGLSKPTVSKAISRLEQRLGTMLLHRTSRRLSLTETGRGALERANRILAEGEAAEAEASAQSLNPSGLVRLSAPMSFGMRHLAPVLPAFLDRYPEVDIDLQLSDELVDLVAEGFDAALRIAALADSSLRGRRLCTVRRPLVAAPSYLDRFGRPNHPRELVAHAGLIYTGTASPGVWRFRHAREGDYAVTMRGRLRANNADALGPVLLAGQGMALQPEFMVWRELAEGRLEEVLPGWEIAPIALNLVTPPSALRPARVTVLLDYLADCFSAAPWSRVDLPEPRA</sequence>
<gene>
    <name evidence="6" type="ORF">HNP71_000397</name>
</gene>
<dbReference type="GO" id="GO:0006351">
    <property type="term" value="P:DNA-templated transcription"/>
    <property type="evidence" value="ECO:0007669"/>
    <property type="project" value="TreeGrafter"/>
</dbReference>
<dbReference type="InterPro" id="IPR036388">
    <property type="entry name" value="WH-like_DNA-bd_sf"/>
</dbReference>